<dbReference type="eggNOG" id="COG2350">
    <property type="taxonomic scope" value="Bacteria"/>
</dbReference>
<dbReference type="HOGENOM" id="CLU_110355_6_1_6"/>
<dbReference type="InterPro" id="IPR005545">
    <property type="entry name" value="YCII"/>
</dbReference>
<dbReference type="Pfam" id="PF03795">
    <property type="entry name" value="YCII"/>
    <property type="match status" value="1"/>
</dbReference>
<dbReference type="KEGG" id="mme:Marme_2381"/>
<dbReference type="STRING" id="717774.Marme_2381"/>
<dbReference type="Gene3D" id="3.30.70.1060">
    <property type="entry name" value="Dimeric alpha+beta barrel"/>
    <property type="match status" value="1"/>
</dbReference>
<feature type="domain" description="YCII-related" evidence="2">
    <location>
        <begin position="1"/>
        <end position="81"/>
    </location>
</feature>
<protein>
    <submittedName>
        <fullName evidence="3">YCII-related protein</fullName>
    </submittedName>
</protein>
<dbReference type="EMBL" id="CP002583">
    <property type="protein sequence ID" value="ADZ91619.1"/>
    <property type="molecule type" value="Genomic_DNA"/>
</dbReference>
<dbReference type="OrthoDB" id="9814407at2"/>
<dbReference type="AlphaFoldDB" id="F2JUW5"/>
<evidence type="ECO:0000259" key="2">
    <source>
        <dbReference type="Pfam" id="PF03795"/>
    </source>
</evidence>
<dbReference type="Proteomes" id="UP000001062">
    <property type="component" value="Chromosome"/>
</dbReference>
<accession>F2JUW5</accession>
<dbReference type="PATRIC" id="fig|717774.3.peg.2460"/>
<dbReference type="SUPFAM" id="SSF54909">
    <property type="entry name" value="Dimeric alpha+beta barrel"/>
    <property type="match status" value="1"/>
</dbReference>
<dbReference type="RefSeq" id="WP_013661523.1">
    <property type="nucleotide sequence ID" value="NC_015276.1"/>
</dbReference>
<name>F2JUW5_MARM1</name>
<evidence type="ECO:0000313" key="4">
    <source>
        <dbReference type="Proteomes" id="UP000001062"/>
    </source>
</evidence>
<keyword evidence="4" id="KW-1185">Reference proteome</keyword>
<dbReference type="PANTHER" id="PTHR37828:SF1">
    <property type="entry name" value="YCII-RELATED DOMAIN-CONTAINING PROTEIN"/>
    <property type="match status" value="1"/>
</dbReference>
<dbReference type="PANTHER" id="PTHR37828">
    <property type="entry name" value="GSR2449 PROTEIN"/>
    <property type="match status" value="1"/>
</dbReference>
<sequence length="93" mass="10206">MFVVSITYSVALSEVDALIPDHIAFLDQYYEQGNFIASGPKLPRTGGVILAQAENKEALLSLLTQDPFYKAGIANYEVTEFVVSKKAPAFSFE</sequence>
<gene>
    <name evidence="3" type="ordered locus">Marme_2381</name>
</gene>
<organism evidence="3 4">
    <name type="scientific">Marinomonas mediterranea (strain ATCC 700492 / JCM 21426 / NBRC 103028 / MMB-1)</name>
    <dbReference type="NCBI Taxonomy" id="717774"/>
    <lineage>
        <taxon>Bacteria</taxon>
        <taxon>Pseudomonadati</taxon>
        <taxon>Pseudomonadota</taxon>
        <taxon>Gammaproteobacteria</taxon>
        <taxon>Oceanospirillales</taxon>
        <taxon>Oceanospirillaceae</taxon>
        <taxon>Marinomonas</taxon>
    </lineage>
</organism>
<proteinExistence type="inferred from homology"/>
<evidence type="ECO:0000256" key="1">
    <source>
        <dbReference type="ARBA" id="ARBA00007689"/>
    </source>
</evidence>
<reference evidence="3 4" key="1">
    <citation type="journal article" date="2012" name="Stand. Genomic Sci.">
        <title>Complete genome sequence of the melanogenic marine bacterium Marinomonas mediterranea type strain (MMB-1(T)).</title>
        <authorList>
            <person name="Lucas-Elio P."/>
            <person name="Goodwin L."/>
            <person name="Woyke T."/>
            <person name="Pitluck S."/>
            <person name="Nolan M."/>
            <person name="Kyrpides N.C."/>
            <person name="Detter J.C."/>
            <person name="Copeland A."/>
            <person name="Teshima H."/>
            <person name="Bruce D."/>
            <person name="Detter C."/>
            <person name="Tapia R."/>
            <person name="Han S."/>
            <person name="Land M.L."/>
            <person name="Ivanova N."/>
            <person name="Mikhailova N."/>
            <person name="Johnston A.W."/>
            <person name="Sanchez-Amat A."/>
        </authorList>
    </citation>
    <scope>NUCLEOTIDE SEQUENCE [LARGE SCALE GENOMIC DNA]</scope>
    <source>
        <strain evidence="4">ATCC 700492 / JCM 21426 / NBRC 103028 / MMB-1</strain>
    </source>
</reference>
<evidence type="ECO:0000313" key="3">
    <source>
        <dbReference type="EMBL" id="ADZ91619.1"/>
    </source>
</evidence>
<comment type="similarity">
    <text evidence="1">Belongs to the YciI family.</text>
</comment>
<dbReference type="InterPro" id="IPR011008">
    <property type="entry name" value="Dimeric_a/b-barrel"/>
</dbReference>